<dbReference type="EMBL" id="GACK01010897">
    <property type="protein sequence ID" value="JAA54137.1"/>
    <property type="molecule type" value="mRNA"/>
</dbReference>
<organism evidence="2">
    <name type="scientific">Rhipicephalus pulchellus</name>
    <name type="common">Yellow backed tick</name>
    <name type="synonym">Dermacentor pulchellus</name>
    <dbReference type="NCBI Taxonomy" id="72859"/>
    <lineage>
        <taxon>Eukaryota</taxon>
        <taxon>Metazoa</taxon>
        <taxon>Ecdysozoa</taxon>
        <taxon>Arthropoda</taxon>
        <taxon>Chelicerata</taxon>
        <taxon>Arachnida</taxon>
        <taxon>Acari</taxon>
        <taxon>Parasitiformes</taxon>
        <taxon>Ixodida</taxon>
        <taxon>Ixodoidea</taxon>
        <taxon>Ixodidae</taxon>
        <taxon>Rhipicephalinae</taxon>
        <taxon>Rhipicephalus</taxon>
        <taxon>Rhipicephalus</taxon>
    </lineage>
</organism>
<reference evidence="2" key="2">
    <citation type="journal article" date="2015" name="J. Proteomics">
        <title>Sexual differences in the sialomes of the zebra tick, Rhipicephalus pulchellus.</title>
        <authorList>
            <person name="Tan A.W."/>
            <person name="Francischetti I.M."/>
            <person name="Slovak M."/>
            <person name="Kini R.M."/>
            <person name="Ribeiro J.M."/>
        </authorList>
    </citation>
    <scope>NUCLEOTIDE SEQUENCE</scope>
    <source>
        <tissue evidence="2">Salivary gland</tissue>
    </source>
</reference>
<dbReference type="Gene3D" id="2.40.128.20">
    <property type="match status" value="1"/>
</dbReference>
<feature type="chain" id="PRO_5003981153" evidence="1">
    <location>
        <begin position="17"/>
        <end position="216"/>
    </location>
</feature>
<dbReference type="AlphaFoldDB" id="L7LRH9"/>
<keyword evidence="1" id="KW-0732">Signal</keyword>
<dbReference type="InterPro" id="IPR012674">
    <property type="entry name" value="Calycin"/>
</dbReference>
<name>L7LRH9_RHIPC</name>
<accession>L7LRH9</accession>
<protein>
    <submittedName>
        <fullName evidence="2">Putative salivary lipocalin</fullName>
    </submittedName>
</protein>
<proteinExistence type="evidence at transcript level"/>
<dbReference type="SUPFAM" id="SSF50814">
    <property type="entry name" value="Lipocalins"/>
    <property type="match status" value="1"/>
</dbReference>
<sequence>MRVIIFLASLFLGTEATISNFDNKCARGEISGWSFFSSDNKHVQLQRSYNITGGLNDSICVKAPFRPIVYRHNNTMEKTFTYRNMSSTHKIGPGAASFWPSAKFLMEFSAMETMPTKMRSPVLLNYVNSTFLHAAHGYHLTAPNWKFIYCDNTCAVVEVLSKDGDMNGGRKCELWIRVGRKEKIHMSAATEPCKSFFQSSCYTQYPTQVYIPSLCD</sequence>
<feature type="signal peptide" evidence="1">
    <location>
        <begin position="1"/>
        <end position="16"/>
    </location>
</feature>
<evidence type="ECO:0000256" key="1">
    <source>
        <dbReference type="SAM" id="SignalP"/>
    </source>
</evidence>
<evidence type="ECO:0000313" key="2">
    <source>
        <dbReference type="EMBL" id="JAA54137.1"/>
    </source>
</evidence>
<reference evidence="2" key="1">
    <citation type="submission" date="2012-11" db="EMBL/GenBank/DDBJ databases">
        <authorList>
            <person name="Lucero-Rivera Y.E."/>
            <person name="Tovar-Ramirez D."/>
        </authorList>
    </citation>
    <scope>NUCLEOTIDE SEQUENCE</scope>
    <source>
        <tissue evidence="2">Salivary gland</tissue>
    </source>
</reference>